<keyword evidence="1" id="KW-0812">Transmembrane</keyword>
<dbReference type="AlphaFoldDB" id="A0A3M7DDF6"/>
<dbReference type="Gene3D" id="3.40.50.80">
    <property type="entry name" value="Nucleotide-binding domain of ferredoxin-NADP reductase (FNR) module"/>
    <property type="match status" value="1"/>
</dbReference>
<dbReference type="EMBL" id="QWIN01000014">
    <property type="protein sequence ID" value="RMY62358.1"/>
    <property type="molecule type" value="Genomic_DNA"/>
</dbReference>
<keyword evidence="1" id="KW-0472">Membrane</keyword>
<keyword evidence="1" id="KW-1133">Transmembrane helix</keyword>
<feature type="transmembrane region" description="Helical" evidence="1">
    <location>
        <begin position="264"/>
        <end position="282"/>
    </location>
</feature>
<dbReference type="OrthoDB" id="3142841at2759"/>
<feature type="transmembrane region" description="Helical" evidence="1">
    <location>
        <begin position="193"/>
        <end position="212"/>
    </location>
</feature>
<feature type="transmembrane region" description="Helical" evidence="1">
    <location>
        <begin position="224"/>
        <end position="243"/>
    </location>
</feature>
<evidence type="ECO:0000313" key="3">
    <source>
        <dbReference type="Proteomes" id="UP000270230"/>
    </source>
</evidence>
<evidence type="ECO:0000313" key="2">
    <source>
        <dbReference type="EMBL" id="RMY62358.1"/>
    </source>
</evidence>
<evidence type="ECO:0008006" key="4">
    <source>
        <dbReference type="Google" id="ProtNLM"/>
    </source>
</evidence>
<dbReference type="SUPFAM" id="SSF52343">
    <property type="entry name" value="Ferredoxin reductase-like, C-terminal NADP-linked domain"/>
    <property type="match status" value="1"/>
</dbReference>
<organism evidence="2 3">
    <name type="scientific">Hortaea werneckii</name>
    <name type="common">Black yeast</name>
    <name type="synonym">Cladosporium werneckii</name>
    <dbReference type="NCBI Taxonomy" id="91943"/>
    <lineage>
        <taxon>Eukaryota</taxon>
        <taxon>Fungi</taxon>
        <taxon>Dikarya</taxon>
        <taxon>Ascomycota</taxon>
        <taxon>Pezizomycotina</taxon>
        <taxon>Dothideomycetes</taxon>
        <taxon>Dothideomycetidae</taxon>
        <taxon>Mycosphaerellales</taxon>
        <taxon>Teratosphaeriaceae</taxon>
        <taxon>Hortaea</taxon>
    </lineage>
</organism>
<proteinExistence type="predicted"/>
<protein>
    <recommendedName>
        <fullName evidence="4">Integral membrane protein TmpA</fullName>
    </recommendedName>
</protein>
<feature type="transmembrane region" description="Helical" evidence="1">
    <location>
        <begin position="302"/>
        <end position="319"/>
    </location>
</feature>
<sequence length="529" mass="58778">MSSCPSSLRLCVPEPAHFPSQFQDPATFDIISKEFGAGFRSDTKDASVILERKGGEQADDDLYSSPDSNSPPFATRKEVEEFQDRFPMPEMQGHKLWRKLRFNYLSTYRILMVTVFFVNVASTISGFDNAKHRGNPVARRDMAITAASANLTANILMRQEHVINGLFHIACGLPTSTPLQLRRQIAKLAYSQGGIHAACGICALAWYIYYTLEQSFQYHGNSSETLACSVISALLIGLLALVITMSIPGVRRRFHDQWELSHRFGGWFAIGLFWAQIIISAVSSAREASRYAASVLVTTPSFWMLIVITVCLLCPWLWLRRLPVKAHRRSTRAIELRFDDRNVASCASLSMFSSPVMETHKFVAIPHAPEDPERGYSVIVSNAGNWTRDFINSPPTHVWHRGAPIIGMMRIAACFRPVLVIATGSGIGPCLSFLNRHRGHPAHVLWSARSPEEVYGSKILSNVLDADRDALIVDTQETGRFDLTAVAWAKMQQTKAEAAVILSNSKVTRDVVFGLEARGIIAFGAIFDS</sequence>
<feature type="transmembrane region" description="Helical" evidence="1">
    <location>
        <begin position="108"/>
        <end position="127"/>
    </location>
</feature>
<gene>
    <name evidence="2" type="ORF">D0865_00479</name>
</gene>
<dbReference type="InterPro" id="IPR052979">
    <property type="entry name" value="Adenylate-forming_domain"/>
</dbReference>
<accession>A0A3M7DDF6</accession>
<comment type="caution">
    <text evidence="2">The sequence shown here is derived from an EMBL/GenBank/DDBJ whole genome shotgun (WGS) entry which is preliminary data.</text>
</comment>
<reference evidence="2 3" key="1">
    <citation type="journal article" date="2018" name="BMC Genomics">
        <title>Genomic evidence for intraspecific hybridization in a clonal and extremely halotolerant yeast.</title>
        <authorList>
            <person name="Gostincar C."/>
            <person name="Stajich J.E."/>
            <person name="Zupancic J."/>
            <person name="Zalar P."/>
            <person name="Gunde-Cimerman N."/>
        </authorList>
    </citation>
    <scope>NUCLEOTIDE SEQUENCE [LARGE SCALE GENOMIC DNA]</scope>
    <source>
        <strain evidence="2 3">EXF-151</strain>
    </source>
</reference>
<evidence type="ECO:0000256" key="1">
    <source>
        <dbReference type="SAM" id="Phobius"/>
    </source>
</evidence>
<dbReference type="InterPro" id="IPR039261">
    <property type="entry name" value="FNR_nucleotide-bd"/>
</dbReference>
<name>A0A3M7DDF6_HORWE</name>
<dbReference type="Proteomes" id="UP000270230">
    <property type="component" value="Unassembled WGS sequence"/>
</dbReference>
<dbReference type="PANTHER" id="PTHR33927:SF5">
    <property type="entry name" value="ENZYME, PUTATIVE (AFU_ORTHOLOGUE AFUA_8G01222)-RELATED"/>
    <property type="match status" value="1"/>
</dbReference>
<dbReference type="PANTHER" id="PTHR33927">
    <property type="entry name" value="TRANSMEMBRANE PROTEIN"/>
    <property type="match status" value="1"/>
</dbReference>